<dbReference type="Pfam" id="PF13520">
    <property type="entry name" value="AA_permease_2"/>
    <property type="match status" value="1"/>
</dbReference>
<proteinExistence type="predicted"/>
<keyword evidence="2" id="KW-1003">Cell membrane</keyword>
<comment type="caution">
    <text evidence="7">The sequence shown here is derived from an EMBL/GenBank/DDBJ whole genome shotgun (WGS) entry which is preliminary data.</text>
</comment>
<feature type="transmembrane region" description="Helical" evidence="6">
    <location>
        <begin position="378"/>
        <end position="397"/>
    </location>
</feature>
<feature type="transmembrane region" description="Helical" evidence="6">
    <location>
        <begin position="306"/>
        <end position="331"/>
    </location>
</feature>
<sequence>MSGQQTRSPDAELGLLDASMIGMGAMIGAGIFVLTGLAADIAGPAALAVFVLNGVVTAFTALSYAELASAIPKSGGGYAFVREIFGDFSSFLMGWMLWFAYMIAGGLYALGFAPNFIELLHVYDLVPPPESVGAVALPAVDVGVPLGLAFAFGAVVLFVSLNAVSTAASGSVETIFTATKVTILLVFVAFGIASPMFSSAEFQPLFPQETGAYAVLPAMGLTFIAFEGYDLITTVTEEVKNPRENIPKAIFVSLAATIVVYIAVVTVAIGTLGAEGLAEAGEAGIAEAATAFMPTGLPIIKNGGAIIVFGAVFSTLTALNAVVIASSRVAFAMGREGQLLARVGRIHHRYGTPFAAILLSAVVMAGSVVLPTQSAGNMSSLFFLLSFVIVNGAVIKLRRERPNMNRPYEIPYYPLPPLLGIGLNLVLTLVLVAFLVQTDPMALGLSLGWLGLGAVAYYALDRYRLARGAEAGSTQGTVTAEED</sequence>
<keyword evidence="3 6" id="KW-0812">Transmembrane</keyword>
<dbReference type="InterPro" id="IPR050367">
    <property type="entry name" value="APC_superfamily"/>
</dbReference>
<evidence type="ECO:0000313" key="8">
    <source>
        <dbReference type="Proteomes" id="UP001268864"/>
    </source>
</evidence>
<feature type="transmembrane region" description="Helical" evidence="6">
    <location>
        <begin position="442"/>
        <end position="460"/>
    </location>
</feature>
<dbReference type="InterPro" id="IPR002293">
    <property type="entry name" value="AA/rel_permease1"/>
</dbReference>
<evidence type="ECO:0000256" key="1">
    <source>
        <dbReference type="ARBA" id="ARBA00004651"/>
    </source>
</evidence>
<dbReference type="PIRSF" id="PIRSF006060">
    <property type="entry name" value="AA_transporter"/>
    <property type="match status" value="1"/>
</dbReference>
<evidence type="ECO:0000256" key="3">
    <source>
        <dbReference type="ARBA" id="ARBA00022692"/>
    </source>
</evidence>
<keyword evidence="5 6" id="KW-0472">Membrane</keyword>
<gene>
    <name evidence="7" type="ORF">NDI86_14610</name>
</gene>
<evidence type="ECO:0000256" key="2">
    <source>
        <dbReference type="ARBA" id="ARBA00022475"/>
    </source>
</evidence>
<dbReference type="Proteomes" id="UP001268864">
    <property type="component" value="Unassembled WGS sequence"/>
</dbReference>
<keyword evidence="4 6" id="KW-1133">Transmembrane helix</keyword>
<evidence type="ECO:0000313" key="7">
    <source>
        <dbReference type="EMBL" id="MDS0283359.1"/>
    </source>
</evidence>
<feature type="transmembrane region" description="Helical" evidence="6">
    <location>
        <begin position="210"/>
        <end position="229"/>
    </location>
</feature>
<keyword evidence="8" id="KW-1185">Reference proteome</keyword>
<accession>A0ABU2FRG1</accession>
<evidence type="ECO:0000256" key="5">
    <source>
        <dbReference type="ARBA" id="ARBA00023136"/>
    </source>
</evidence>
<dbReference type="EMBL" id="JAMQOS010000005">
    <property type="protein sequence ID" value="MDS0283359.1"/>
    <property type="molecule type" value="Genomic_DNA"/>
</dbReference>
<feature type="transmembrane region" description="Helical" evidence="6">
    <location>
        <begin position="142"/>
        <end position="163"/>
    </location>
</feature>
<feature type="transmembrane region" description="Helical" evidence="6">
    <location>
        <begin position="175"/>
        <end position="198"/>
    </location>
</feature>
<evidence type="ECO:0000256" key="6">
    <source>
        <dbReference type="SAM" id="Phobius"/>
    </source>
</evidence>
<dbReference type="RefSeq" id="WP_310901193.1">
    <property type="nucleotide sequence ID" value="NZ_JAMQOS010000005.1"/>
</dbReference>
<dbReference type="Gene3D" id="1.20.1740.10">
    <property type="entry name" value="Amino acid/polyamine transporter I"/>
    <property type="match status" value="1"/>
</dbReference>
<protein>
    <submittedName>
        <fullName evidence="7">APC family permease</fullName>
    </submittedName>
</protein>
<comment type="subcellular location">
    <subcellularLocation>
        <location evidence="1">Cell membrane</location>
        <topology evidence="1">Multi-pass membrane protein</topology>
    </subcellularLocation>
</comment>
<feature type="transmembrane region" description="Helical" evidence="6">
    <location>
        <begin position="249"/>
        <end position="269"/>
    </location>
</feature>
<organism evidence="7 8">
    <name type="scientific">Haloarcula onubensis</name>
    <dbReference type="NCBI Taxonomy" id="2950539"/>
    <lineage>
        <taxon>Archaea</taxon>
        <taxon>Methanobacteriati</taxon>
        <taxon>Methanobacteriota</taxon>
        <taxon>Stenosarchaea group</taxon>
        <taxon>Halobacteria</taxon>
        <taxon>Halobacteriales</taxon>
        <taxon>Haloarculaceae</taxon>
        <taxon>Haloarcula</taxon>
    </lineage>
</organism>
<feature type="transmembrane region" description="Helical" evidence="6">
    <location>
        <begin position="45"/>
        <end position="67"/>
    </location>
</feature>
<reference evidence="7 8" key="1">
    <citation type="submission" date="2022-06" db="EMBL/GenBank/DDBJ databases">
        <title>Halomicroarcula sp. a new haloarchaeum isolate from saline soil.</title>
        <authorList>
            <person name="Strakova D."/>
            <person name="Galisteo C."/>
            <person name="Sanchez-Porro C."/>
            <person name="Ventosa A."/>
        </authorList>
    </citation>
    <scope>NUCLEOTIDE SEQUENCE [LARGE SCALE GENOMIC DNA]</scope>
    <source>
        <strain evidence="7 8">S3CR25-11</strain>
    </source>
</reference>
<dbReference type="PANTHER" id="PTHR42770:SF11">
    <property type="entry name" value="INNER MEMBRANE TRANSPORT PROTEIN YBAT"/>
    <property type="match status" value="1"/>
</dbReference>
<feature type="transmembrane region" description="Helical" evidence="6">
    <location>
        <begin position="88"/>
        <end position="110"/>
    </location>
</feature>
<feature type="transmembrane region" description="Helical" evidence="6">
    <location>
        <begin position="20"/>
        <end position="39"/>
    </location>
</feature>
<feature type="transmembrane region" description="Helical" evidence="6">
    <location>
        <begin position="418"/>
        <end position="436"/>
    </location>
</feature>
<feature type="transmembrane region" description="Helical" evidence="6">
    <location>
        <begin position="352"/>
        <end position="372"/>
    </location>
</feature>
<evidence type="ECO:0000256" key="4">
    <source>
        <dbReference type="ARBA" id="ARBA00022989"/>
    </source>
</evidence>
<dbReference type="PANTHER" id="PTHR42770">
    <property type="entry name" value="AMINO ACID TRANSPORTER-RELATED"/>
    <property type="match status" value="1"/>
</dbReference>
<name>A0ABU2FRG1_9EURY</name>